<keyword evidence="1" id="KW-0812">Transmembrane</keyword>
<keyword evidence="1" id="KW-0472">Membrane</keyword>
<protein>
    <submittedName>
        <fullName evidence="2">Uncharacterized protein</fullName>
    </submittedName>
</protein>
<evidence type="ECO:0000256" key="1">
    <source>
        <dbReference type="SAM" id="Phobius"/>
    </source>
</evidence>
<accession>A0AAU4K021</accession>
<feature type="transmembrane region" description="Helical" evidence="1">
    <location>
        <begin position="20"/>
        <end position="37"/>
    </location>
</feature>
<sequence length="43" mass="4747">MPRVEPPPAGTRLRWMDPITALLLTIAAVSAAFLWAGNQNRSR</sequence>
<evidence type="ECO:0000313" key="3">
    <source>
        <dbReference type="Proteomes" id="UP001432128"/>
    </source>
</evidence>
<keyword evidence="1" id="KW-1133">Transmembrane helix</keyword>
<gene>
    <name evidence="2" type="ORF">OG579_17095</name>
</gene>
<dbReference type="KEGG" id="whr:OG579_17095"/>
<dbReference type="EMBL" id="CP108021">
    <property type="protein sequence ID" value="WUM19404.1"/>
    <property type="molecule type" value="Genomic_DNA"/>
</dbReference>
<evidence type="ECO:0000313" key="2">
    <source>
        <dbReference type="EMBL" id="WUM19404.1"/>
    </source>
</evidence>
<proteinExistence type="predicted"/>
<organism evidence="2 3">
    <name type="scientific">Williamsia herbipolensis</name>
    <dbReference type="NCBI Taxonomy" id="1603258"/>
    <lineage>
        <taxon>Bacteria</taxon>
        <taxon>Bacillati</taxon>
        <taxon>Actinomycetota</taxon>
        <taxon>Actinomycetes</taxon>
        <taxon>Mycobacteriales</taxon>
        <taxon>Nocardiaceae</taxon>
        <taxon>Williamsia</taxon>
    </lineage>
</organism>
<name>A0AAU4K021_9NOCA</name>
<dbReference type="AlphaFoldDB" id="A0AAU4K021"/>
<keyword evidence="3" id="KW-1185">Reference proteome</keyword>
<reference evidence="2 3" key="1">
    <citation type="submission" date="2022-10" db="EMBL/GenBank/DDBJ databases">
        <title>The complete genomes of actinobacterial strains from the NBC collection.</title>
        <authorList>
            <person name="Joergensen T.S."/>
            <person name="Alvarez Arevalo M."/>
            <person name="Sterndorff E.B."/>
            <person name="Faurdal D."/>
            <person name="Vuksanovic O."/>
            <person name="Mourched A.-S."/>
            <person name="Charusanti P."/>
            <person name="Shaw S."/>
            <person name="Blin K."/>
            <person name="Weber T."/>
        </authorList>
    </citation>
    <scope>NUCLEOTIDE SEQUENCE [LARGE SCALE GENOMIC DNA]</scope>
    <source>
        <strain evidence="2 3">NBC_00319</strain>
    </source>
</reference>
<dbReference type="Proteomes" id="UP001432128">
    <property type="component" value="Chromosome"/>
</dbReference>
<dbReference type="RefSeq" id="WP_328856913.1">
    <property type="nucleotide sequence ID" value="NZ_CP108021.1"/>
</dbReference>